<evidence type="ECO:0000256" key="1">
    <source>
        <dbReference type="SAM" id="MobiDB-lite"/>
    </source>
</evidence>
<accession>A0A1D8N4J0</accession>
<feature type="compositionally biased region" description="Polar residues" evidence="1">
    <location>
        <begin position="138"/>
        <end position="150"/>
    </location>
</feature>
<dbReference type="RefSeq" id="XP_068137847.1">
    <property type="nucleotide sequence ID" value="XM_068281746.1"/>
</dbReference>
<sequence>MNDTEKLLKMAEDTLCEYSESAERLDAKRELLRQLQTLARNVHREAAPGVAPFVSYSRPKYVPKWLKRGEGGNCGSSRDTIGCSSESSSPRLGNNTHPLGDSNPQVMKTRYPDKDTARDTARKTVGDTKIETGPEITIDTTGNDENPSSTLSFTDKQLRDRQLLERFTGAQLKKPPVELSAGWSRPVSLKAGPLAPATRVMNRLSPVEEPKLDLPVIQRELRCRTVRVRESRRCLGYKG</sequence>
<name>A0A1D8N4J0_YARLL</name>
<dbReference type="GeneID" id="94582406"/>
<protein>
    <submittedName>
        <fullName evidence="2">Uncharacterized protein</fullName>
    </submittedName>
</protein>
<dbReference type="VEuPathDB" id="FungiDB:YALI1_A12085g"/>
<dbReference type="VEuPathDB" id="FungiDB:YALI0_A11847g"/>
<gene>
    <name evidence="2" type="ORF">YALI1_A12085g</name>
</gene>
<feature type="compositionally biased region" description="Polar residues" evidence="1">
    <location>
        <begin position="75"/>
        <end position="106"/>
    </location>
</feature>
<proteinExistence type="predicted"/>
<evidence type="ECO:0000313" key="3">
    <source>
        <dbReference type="Proteomes" id="UP000182444"/>
    </source>
</evidence>
<organism evidence="2 3">
    <name type="scientific">Yarrowia lipolytica</name>
    <name type="common">Candida lipolytica</name>
    <dbReference type="NCBI Taxonomy" id="4952"/>
    <lineage>
        <taxon>Eukaryota</taxon>
        <taxon>Fungi</taxon>
        <taxon>Dikarya</taxon>
        <taxon>Ascomycota</taxon>
        <taxon>Saccharomycotina</taxon>
        <taxon>Dipodascomycetes</taxon>
        <taxon>Dipodascales</taxon>
        <taxon>Dipodascales incertae sedis</taxon>
        <taxon>Yarrowia</taxon>
    </lineage>
</organism>
<dbReference type="Proteomes" id="UP000182444">
    <property type="component" value="Chromosome 1A"/>
</dbReference>
<dbReference type="EMBL" id="CP017553">
    <property type="protein sequence ID" value="AOW00548.1"/>
    <property type="molecule type" value="Genomic_DNA"/>
</dbReference>
<dbReference type="AlphaFoldDB" id="A0A1D8N4J0"/>
<feature type="region of interest" description="Disordered" evidence="1">
    <location>
        <begin position="73"/>
        <end position="150"/>
    </location>
</feature>
<feature type="compositionally biased region" description="Basic and acidic residues" evidence="1">
    <location>
        <begin position="110"/>
        <end position="132"/>
    </location>
</feature>
<evidence type="ECO:0000313" key="2">
    <source>
        <dbReference type="EMBL" id="AOW00548.1"/>
    </source>
</evidence>
<reference evidence="2 3" key="1">
    <citation type="journal article" date="2016" name="PLoS ONE">
        <title>Sequence Assembly of Yarrowia lipolytica Strain W29/CLIB89 Shows Transposable Element Diversity.</title>
        <authorList>
            <person name="Magnan C."/>
            <person name="Yu J."/>
            <person name="Chang I."/>
            <person name="Jahn E."/>
            <person name="Kanomata Y."/>
            <person name="Wu J."/>
            <person name="Zeller M."/>
            <person name="Oakes M."/>
            <person name="Baldi P."/>
            <person name="Sandmeyer S."/>
        </authorList>
    </citation>
    <scope>NUCLEOTIDE SEQUENCE [LARGE SCALE GENOMIC DNA]</scope>
    <source>
        <strain evidence="3">CLIB89(W29)</strain>
    </source>
</reference>